<reference evidence="1 2" key="1">
    <citation type="journal article" date="2012" name="PLoS Pathog.">
        <title>Diverse lifestyles and strategies of plant pathogenesis encoded in the genomes of eighteen Dothideomycetes fungi.</title>
        <authorList>
            <person name="Ohm R.A."/>
            <person name="Feau N."/>
            <person name="Henrissat B."/>
            <person name="Schoch C.L."/>
            <person name="Horwitz B.A."/>
            <person name="Barry K.W."/>
            <person name="Condon B.J."/>
            <person name="Copeland A.C."/>
            <person name="Dhillon B."/>
            <person name="Glaser F."/>
            <person name="Hesse C.N."/>
            <person name="Kosti I."/>
            <person name="LaButti K."/>
            <person name="Lindquist E.A."/>
            <person name="Lucas S."/>
            <person name="Salamov A.A."/>
            <person name="Bradshaw R.E."/>
            <person name="Ciuffetti L."/>
            <person name="Hamelin R.C."/>
            <person name="Kema G.H.J."/>
            <person name="Lawrence C."/>
            <person name="Scott J.A."/>
            <person name="Spatafora J.W."/>
            <person name="Turgeon B.G."/>
            <person name="de Wit P.J.G.M."/>
            <person name="Zhong S."/>
            <person name="Goodwin S.B."/>
            <person name="Grigoriev I.V."/>
        </authorList>
    </citation>
    <scope>NUCLEOTIDE SEQUENCE [LARGE SCALE GENOMIC DNA]</scope>
    <source>
        <strain evidence="1 2">UAMH 10762</strain>
    </source>
</reference>
<gene>
    <name evidence="1" type="ORF">BAUCODRAFT_520026</name>
</gene>
<dbReference type="HOGENOM" id="CLU_1749299_0_0_1"/>
<accession>M2N7B0</accession>
<evidence type="ECO:0000313" key="1">
    <source>
        <dbReference type="EMBL" id="EMC94959.1"/>
    </source>
</evidence>
<organism evidence="1 2">
    <name type="scientific">Baudoinia panamericana (strain UAMH 10762)</name>
    <name type="common">Angels' share fungus</name>
    <name type="synonym">Baudoinia compniacensis (strain UAMH 10762)</name>
    <dbReference type="NCBI Taxonomy" id="717646"/>
    <lineage>
        <taxon>Eukaryota</taxon>
        <taxon>Fungi</taxon>
        <taxon>Dikarya</taxon>
        <taxon>Ascomycota</taxon>
        <taxon>Pezizomycotina</taxon>
        <taxon>Dothideomycetes</taxon>
        <taxon>Dothideomycetidae</taxon>
        <taxon>Mycosphaerellales</taxon>
        <taxon>Teratosphaeriaceae</taxon>
        <taxon>Baudoinia</taxon>
    </lineage>
</organism>
<keyword evidence="2" id="KW-1185">Reference proteome</keyword>
<sequence length="149" mass="16550">MRVVAATPIRSLDHAKAKCVASGVHALPIAPRPQVLAAAPSNNSMSCASASDWKRTSYSRRSHTAKLLAMHYTTMRHSSFAQAIPGEQRKPGMLPGWRVQFTALISYNGRDVKRLDRAQVKARLRNVWPLDRSNDGTLRYHEANVNCEA</sequence>
<dbReference type="RefSeq" id="XP_007677654.1">
    <property type="nucleotide sequence ID" value="XM_007679464.1"/>
</dbReference>
<name>M2N7B0_BAUPA</name>
<dbReference type="Proteomes" id="UP000011761">
    <property type="component" value="Unassembled WGS sequence"/>
</dbReference>
<proteinExistence type="predicted"/>
<dbReference type="EMBL" id="KB445557">
    <property type="protein sequence ID" value="EMC94959.1"/>
    <property type="molecule type" value="Genomic_DNA"/>
</dbReference>
<dbReference type="KEGG" id="bcom:BAUCODRAFT_520026"/>
<protein>
    <submittedName>
        <fullName evidence="1">Uncharacterized protein</fullName>
    </submittedName>
</protein>
<evidence type="ECO:0000313" key="2">
    <source>
        <dbReference type="Proteomes" id="UP000011761"/>
    </source>
</evidence>
<dbReference type="AlphaFoldDB" id="M2N7B0"/>
<dbReference type="GeneID" id="19115121"/>